<dbReference type="EMBL" id="HBGE01081312">
    <property type="protein sequence ID" value="CAD9171752.1"/>
    <property type="molecule type" value="Transcribed_RNA"/>
</dbReference>
<dbReference type="InterPro" id="IPR016161">
    <property type="entry name" value="Ald_DH/histidinol_DH"/>
</dbReference>
<dbReference type="InterPro" id="IPR029510">
    <property type="entry name" value="Ald_DH_CS_GLU"/>
</dbReference>
<name>A0A7S1RP97_ALECA</name>
<accession>A0A7S1RP97</accession>
<dbReference type="GO" id="GO:0005737">
    <property type="term" value="C:cytoplasm"/>
    <property type="evidence" value="ECO:0007669"/>
    <property type="project" value="TreeGrafter"/>
</dbReference>
<evidence type="ECO:0000256" key="4">
    <source>
        <dbReference type="RuleBase" id="RU003345"/>
    </source>
</evidence>
<dbReference type="AlphaFoldDB" id="A0A7S1RP97"/>
<evidence type="ECO:0000256" key="2">
    <source>
        <dbReference type="ARBA" id="ARBA00023002"/>
    </source>
</evidence>
<dbReference type="InterPro" id="IPR012394">
    <property type="entry name" value="Aldehyde_DH_NAD(P)"/>
</dbReference>
<sequence>MMVKGALAFYTANLPSWAAPQTPAETVPPFMRTEGEWEVVPQPKGVGLVIAPWNAPALLTVLPLMGMLAAGNLCVLKPSESAPTVSRLLARLVPHYFPDRSVVVAEGGRETVEDLISTPVDHVLFTGGGEIGKKILALAARHLTPVSLELGGKNPCFVDEAPTDQLELYAAEIVGTKSYFGGQFCQAQDYCLVSEAVFDEFVRILESKIEALGQRRSCQMINPGHARRVRALLAGQEAIARPALPKDEVEEDRVPVTVLLAPSVESPVMQEEIFGPLLPVLKVSNIDEAVAFVRQRPKPLVAYCFSPRPDAWAAFRDATSSGNLAVNCGPQRMQSNMNAGFGGAGESGYGYSIWGKAAFDDYSDHKTVFKGTKFAGSAWGAAPPPPPPQPSS</sequence>
<organism evidence="6">
    <name type="scientific">Alexandrium catenella</name>
    <name type="common">Red tide dinoflagellate</name>
    <name type="synonym">Gonyaulax catenella</name>
    <dbReference type="NCBI Taxonomy" id="2925"/>
    <lineage>
        <taxon>Eukaryota</taxon>
        <taxon>Sar</taxon>
        <taxon>Alveolata</taxon>
        <taxon>Dinophyceae</taxon>
        <taxon>Gonyaulacales</taxon>
        <taxon>Pyrocystaceae</taxon>
        <taxon>Alexandrium</taxon>
    </lineage>
</organism>
<comment type="similarity">
    <text evidence="1 4">Belongs to the aldehyde dehydrogenase family.</text>
</comment>
<dbReference type="Gene3D" id="3.40.309.10">
    <property type="entry name" value="Aldehyde Dehydrogenase, Chain A, domain 2"/>
    <property type="match status" value="1"/>
</dbReference>
<feature type="active site" evidence="3">
    <location>
        <position position="149"/>
    </location>
</feature>
<dbReference type="InterPro" id="IPR015590">
    <property type="entry name" value="Aldehyde_DH_dom"/>
</dbReference>
<dbReference type="PROSITE" id="PS00687">
    <property type="entry name" value="ALDEHYDE_DEHYDR_GLU"/>
    <property type="match status" value="1"/>
</dbReference>
<dbReference type="InterPro" id="IPR016162">
    <property type="entry name" value="Ald_DH_N"/>
</dbReference>
<evidence type="ECO:0000259" key="5">
    <source>
        <dbReference type="Pfam" id="PF00171"/>
    </source>
</evidence>
<keyword evidence="2 4" id="KW-0560">Oxidoreductase</keyword>
<dbReference type="PANTHER" id="PTHR43570">
    <property type="entry name" value="ALDEHYDE DEHYDROGENASE"/>
    <property type="match status" value="1"/>
</dbReference>
<evidence type="ECO:0000256" key="1">
    <source>
        <dbReference type="ARBA" id="ARBA00009986"/>
    </source>
</evidence>
<feature type="domain" description="Aldehyde dehydrogenase" evidence="5">
    <location>
        <begin position="34"/>
        <end position="368"/>
    </location>
</feature>
<evidence type="ECO:0000256" key="3">
    <source>
        <dbReference type="PROSITE-ProRule" id="PRU10007"/>
    </source>
</evidence>
<dbReference type="SUPFAM" id="SSF53720">
    <property type="entry name" value="ALDH-like"/>
    <property type="match status" value="1"/>
</dbReference>
<dbReference type="Gene3D" id="3.40.605.10">
    <property type="entry name" value="Aldehyde Dehydrogenase, Chain A, domain 1"/>
    <property type="match status" value="1"/>
</dbReference>
<dbReference type="GO" id="GO:0006081">
    <property type="term" value="P:aldehyde metabolic process"/>
    <property type="evidence" value="ECO:0007669"/>
    <property type="project" value="InterPro"/>
</dbReference>
<proteinExistence type="inferred from homology"/>
<protein>
    <recommendedName>
        <fullName evidence="5">Aldehyde dehydrogenase domain-containing protein</fullName>
    </recommendedName>
</protein>
<dbReference type="GO" id="GO:0004029">
    <property type="term" value="F:aldehyde dehydrogenase (NAD+) activity"/>
    <property type="evidence" value="ECO:0007669"/>
    <property type="project" value="TreeGrafter"/>
</dbReference>
<dbReference type="PANTHER" id="PTHR43570:SF16">
    <property type="entry name" value="ALDEHYDE DEHYDROGENASE TYPE III, ISOFORM Q"/>
    <property type="match status" value="1"/>
</dbReference>
<dbReference type="Pfam" id="PF00171">
    <property type="entry name" value="Aldedh"/>
    <property type="match status" value="1"/>
</dbReference>
<reference evidence="6" key="1">
    <citation type="submission" date="2021-01" db="EMBL/GenBank/DDBJ databases">
        <authorList>
            <person name="Corre E."/>
            <person name="Pelletier E."/>
            <person name="Niang G."/>
            <person name="Scheremetjew M."/>
            <person name="Finn R."/>
            <person name="Kale V."/>
            <person name="Holt S."/>
            <person name="Cochrane G."/>
            <person name="Meng A."/>
            <person name="Brown T."/>
            <person name="Cohen L."/>
        </authorList>
    </citation>
    <scope>NUCLEOTIDE SEQUENCE</scope>
    <source>
        <strain evidence="6">OF101</strain>
    </source>
</reference>
<evidence type="ECO:0000313" key="6">
    <source>
        <dbReference type="EMBL" id="CAD9171752.1"/>
    </source>
</evidence>
<dbReference type="InterPro" id="IPR016163">
    <property type="entry name" value="Ald_DH_C"/>
</dbReference>
<gene>
    <name evidence="6" type="ORF">ACAT0790_LOCUS48521</name>
</gene>